<accession>A0A0N8K206</accession>
<feature type="domain" description="SH2" evidence="14">
    <location>
        <begin position="407"/>
        <end position="530"/>
    </location>
</feature>
<proteinExistence type="inferred from homology"/>
<dbReference type="EMBL" id="JARO02001126">
    <property type="protein sequence ID" value="KPP76401.1"/>
    <property type="molecule type" value="Genomic_DNA"/>
</dbReference>
<name>A0A0N8K206_SCLFO</name>
<organism evidence="17 18">
    <name type="scientific">Scleropages formosus</name>
    <name type="common">Asian bonytongue</name>
    <name type="synonym">Osteoglossum formosum</name>
    <dbReference type="NCBI Taxonomy" id="113540"/>
    <lineage>
        <taxon>Eukaryota</taxon>
        <taxon>Metazoa</taxon>
        <taxon>Chordata</taxon>
        <taxon>Craniata</taxon>
        <taxon>Vertebrata</taxon>
        <taxon>Euteleostomi</taxon>
        <taxon>Actinopterygii</taxon>
        <taxon>Neopterygii</taxon>
        <taxon>Teleostei</taxon>
        <taxon>Osteoglossocephala</taxon>
        <taxon>Osteoglossomorpha</taxon>
        <taxon>Osteoglossiformes</taxon>
        <taxon>Osteoglossidae</taxon>
        <taxon>Scleropages</taxon>
    </lineage>
</organism>
<comment type="caution">
    <text evidence="17">The sequence shown here is derived from an EMBL/GenBank/DDBJ whole genome shotgun (WGS) entry which is preliminary data.</text>
</comment>
<evidence type="ECO:0000256" key="7">
    <source>
        <dbReference type="ARBA" id="ARBA00022999"/>
    </source>
</evidence>
<dbReference type="Gene3D" id="1.10.287.1490">
    <property type="match status" value="1"/>
</dbReference>
<dbReference type="InterPro" id="IPR044124">
    <property type="entry name" value="ISH2_PIK3R1"/>
</dbReference>
<evidence type="ECO:0000256" key="13">
    <source>
        <dbReference type="SAM" id="MobiDB-lite"/>
    </source>
</evidence>
<dbReference type="GO" id="GO:0016301">
    <property type="term" value="F:kinase activity"/>
    <property type="evidence" value="ECO:0007669"/>
    <property type="project" value="UniProtKB-KW"/>
</dbReference>
<evidence type="ECO:0000256" key="6">
    <source>
        <dbReference type="ARBA" id="ARBA00022737"/>
    </source>
</evidence>
<protein>
    <recommendedName>
        <fullName evidence="2">Phosphatidylinositol 3-kinase regulatory subunit alpha</fullName>
    </recommendedName>
    <alternativeName>
        <fullName evidence="9">Phosphatidylinositol 3-kinase 85 kDa regulatory subunit alpha</fullName>
    </alternativeName>
</protein>
<dbReference type="Gene3D" id="1.10.555.10">
    <property type="entry name" value="Rho GTPase activation protein"/>
    <property type="match status" value="1"/>
</dbReference>
<reference evidence="17 18" key="1">
    <citation type="submission" date="2015-08" db="EMBL/GenBank/DDBJ databases">
        <title>The genome of the Asian arowana (Scleropages formosus).</title>
        <authorList>
            <person name="Tan M.H."/>
            <person name="Gan H.M."/>
            <person name="Croft L.J."/>
            <person name="Austin C.M."/>
        </authorList>
    </citation>
    <scope>NUCLEOTIDE SEQUENCE [LARGE SCALE GENOMIC DNA]</scope>
    <source>
        <strain evidence="17">Aro1</strain>
    </source>
</reference>
<keyword evidence="17" id="KW-0808">Transferase</keyword>
<dbReference type="InterPro" id="IPR035022">
    <property type="entry name" value="PI3kinase_P85_nSH2"/>
</dbReference>
<dbReference type="InterPro" id="IPR000980">
    <property type="entry name" value="SH2"/>
</dbReference>
<dbReference type="PANTHER" id="PTHR10155">
    <property type="entry name" value="PHOSPHATIDYLINOSITOL 3-KINASE REGULATORY SUBUNIT"/>
    <property type="match status" value="1"/>
</dbReference>
<feature type="region of interest" description="Disordered" evidence="13">
    <location>
        <begin position="112"/>
        <end position="135"/>
    </location>
</feature>
<dbReference type="Pfam" id="PF00017">
    <property type="entry name" value="SH2"/>
    <property type="match status" value="2"/>
</dbReference>
<dbReference type="CDD" id="cd11910">
    <property type="entry name" value="SH3_PI3K_p85alpha"/>
    <property type="match status" value="1"/>
</dbReference>
<dbReference type="PROSITE" id="PS50238">
    <property type="entry name" value="RHOGAP"/>
    <property type="match status" value="1"/>
</dbReference>
<dbReference type="InterPro" id="IPR036860">
    <property type="entry name" value="SH2_dom_sf"/>
</dbReference>
<dbReference type="GO" id="GO:0005096">
    <property type="term" value="F:GTPase activator activity"/>
    <property type="evidence" value="ECO:0007669"/>
    <property type="project" value="UniProtKB-KW"/>
</dbReference>
<evidence type="ECO:0000256" key="10">
    <source>
        <dbReference type="PROSITE-ProRule" id="PRU00191"/>
    </source>
</evidence>
<gene>
    <name evidence="17" type="ORF">Z043_104257</name>
</gene>
<dbReference type="CDD" id="cd12924">
    <property type="entry name" value="iSH2_PIK3R1"/>
    <property type="match status" value="1"/>
</dbReference>
<feature type="coiled-coil region" evidence="12">
    <location>
        <begin position="601"/>
        <end position="649"/>
    </location>
</feature>
<dbReference type="PRINTS" id="PR00401">
    <property type="entry name" value="SH2DOMAIN"/>
</dbReference>
<keyword evidence="8" id="KW-0449">Lipoprotein</keyword>
<evidence type="ECO:0000256" key="2">
    <source>
        <dbReference type="ARBA" id="ARBA00013911"/>
    </source>
</evidence>
<evidence type="ECO:0000256" key="9">
    <source>
        <dbReference type="ARBA" id="ARBA00031433"/>
    </source>
</evidence>
<sequence>MIMGAISVLLHQPQDRWAHYVTGTIKSKKFITMSAEGYQYRALYDYKKEREEDIDLHVGDILIVNKGALLGLGYGDGFEERPEEIGWLPGFNETTQEKGDFPGTYVEYIGRKKISPPTPKPRPPRPLPVAPSPARADSDMEQAYLEKKVALAKGAQVQLSSAHSPQSYRKVNGSVVLGFFYVVFRAVSQLRCRETANVAGVLKVCLAQGTDLSTSCLSTGATLQDLTEQFAPPEMAPFMLVKLLEAIEKKGLECPTLYRTFTAGNGLDVRQCFESDSPCAELDQLDLQVLCDGLRRYLLDLPHPVVHTSIYSEMVDVVQEVQNPEECGQLLRRIARSPILPAQYWLTLHCLIKHFCRVCQNTAKNLLSARILGEIFSPLLFRHQTSSCEPSPDSNIRIMEVLITSEWNESQVAPALPPKPPKPTPITNNGMNNNMALQDAEWEEVNEKLRDTADGTFLVRDASTKMHGDYTLTLRKGGNNKLIKIFHRDGKYGFSDPLTFNSVVELINHYRHESLAQYNPKLDVKLQYPVSKHQQDQVVKEDNIEAVGKKLHEYHLQYQEKNKEYDRLTAIEAFNETIKIFEEQCQTQERYSKEYIEKFKREGNEKEIQRIMVNYEKLKSRISEIVDSKRRLEEDLKKQAADYREIDKKMNSIKPDLIQLRKTRDQYLMWLTQKGVRQKKLNEWLGIKNENTEDQYSMVDDDEDLPHHDERTWKLGNINRIQAEALLRGKRDGTFLVRDSSKAGCYACSVVVDGEVKHCVINKTPTGYGFAEPYNLYSSLKELVLHYQHTSLVQHNDSLNVTLAYPVYAHQRRQQATIISKSVLFYLLSICGAGMDMTAPGTSQAPD</sequence>
<dbReference type="FunFam" id="3.30.505.10:FF:000006">
    <property type="entry name" value="Phosphatidylinositol 3-kinase regulatory subunit alpha"/>
    <property type="match status" value="1"/>
</dbReference>
<dbReference type="Pfam" id="PF00620">
    <property type="entry name" value="RhoGAP"/>
    <property type="match status" value="1"/>
</dbReference>
<dbReference type="InterPro" id="IPR001452">
    <property type="entry name" value="SH3_domain"/>
</dbReference>
<evidence type="ECO:0000259" key="15">
    <source>
        <dbReference type="PROSITE" id="PS50002"/>
    </source>
</evidence>
<evidence type="ECO:0000256" key="3">
    <source>
        <dbReference type="ARBA" id="ARBA00022443"/>
    </source>
</evidence>
<evidence type="ECO:0000313" key="17">
    <source>
        <dbReference type="EMBL" id="KPP76401.1"/>
    </source>
</evidence>
<keyword evidence="4" id="KW-0343">GTPase activation</keyword>
<dbReference type="GO" id="GO:0046935">
    <property type="term" value="F:1-phosphatidylinositol-3-kinase regulator activity"/>
    <property type="evidence" value="ECO:0007669"/>
    <property type="project" value="TreeGrafter"/>
</dbReference>
<dbReference type="FunFam" id="3.30.505.10:FF:000014">
    <property type="entry name" value="Phosphatidylinositol 3-kinase regulatory subunit alpha"/>
    <property type="match status" value="1"/>
</dbReference>
<feature type="domain" description="SH3" evidence="15">
    <location>
        <begin position="35"/>
        <end position="111"/>
    </location>
</feature>
<dbReference type="CDD" id="cd09942">
    <property type="entry name" value="SH2_nSH2_p85_like"/>
    <property type="match status" value="1"/>
</dbReference>
<dbReference type="PROSITE" id="PS50001">
    <property type="entry name" value="SH2"/>
    <property type="match status" value="2"/>
</dbReference>
<keyword evidence="12" id="KW-0175">Coiled coil</keyword>
<dbReference type="STRING" id="113540.ENSSFOP00015007372"/>
<dbReference type="PANTHER" id="PTHR10155:SF3">
    <property type="entry name" value="PHOSPHATIDYLINOSITOL 3-KINASE REGULATORY SUBUNIT ALPHA"/>
    <property type="match status" value="1"/>
</dbReference>
<comment type="similarity">
    <text evidence="1">Belongs to the PI3K p85 subunit family.</text>
</comment>
<dbReference type="InterPro" id="IPR035020">
    <property type="entry name" value="PI3kinase_P85_cSH2"/>
</dbReference>
<dbReference type="SMART" id="SM00326">
    <property type="entry name" value="SH3"/>
    <property type="match status" value="1"/>
</dbReference>
<dbReference type="SUPFAM" id="SSF48350">
    <property type="entry name" value="GTPase activation domain, GAP"/>
    <property type="match status" value="1"/>
</dbReference>
<dbReference type="SUPFAM" id="SSF50044">
    <property type="entry name" value="SH3-domain"/>
    <property type="match status" value="1"/>
</dbReference>
<dbReference type="Gene3D" id="2.30.30.40">
    <property type="entry name" value="SH3 Domains"/>
    <property type="match status" value="1"/>
</dbReference>
<dbReference type="FunFam" id="2.30.30.40:FF:000075">
    <property type="entry name" value="phosphatidylinositol 3-kinase regulatory subunit alpha"/>
    <property type="match status" value="1"/>
</dbReference>
<dbReference type="SMART" id="SM00252">
    <property type="entry name" value="SH2"/>
    <property type="match status" value="2"/>
</dbReference>
<dbReference type="InterPro" id="IPR035591">
    <property type="entry name" value="PI3K_p85alpha_SH3"/>
</dbReference>
<evidence type="ECO:0000256" key="12">
    <source>
        <dbReference type="SAM" id="Coils"/>
    </source>
</evidence>
<evidence type="ECO:0000256" key="11">
    <source>
        <dbReference type="PROSITE-ProRule" id="PRU00192"/>
    </source>
</evidence>
<dbReference type="CDD" id="cd09930">
    <property type="entry name" value="SH2_cSH2_p85_like"/>
    <property type="match status" value="1"/>
</dbReference>
<dbReference type="GO" id="GO:0046854">
    <property type="term" value="P:phosphatidylinositol phosphate biosynthetic process"/>
    <property type="evidence" value="ECO:0007669"/>
    <property type="project" value="TreeGrafter"/>
</dbReference>
<dbReference type="Proteomes" id="UP000034805">
    <property type="component" value="Unassembled WGS sequence"/>
</dbReference>
<dbReference type="SMART" id="SM00324">
    <property type="entry name" value="RhoGAP"/>
    <property type="match status" value="1"/>
</dbReference>
<dbReference type="SUPFAM" id="SSF55550">
    <property type="entry name" value="SH2 domain"/>
    <property type="match status" value="2"/>
</dbReference>
<keyword evidence="17" id="KW-0418">Kinase</keyword>
<evidence type="ECO:0000256" key="8">
    <source>
        <dbReference type="ARBA" id="ARBA00023288"/>
    </source>
</evidence>
<evidence type="ECO:0000256" key="5">
    <source>
        <dbReference type="ARBA" id="ARBA00022553"/>
    </source>
</evidence>
<evidence type="ECO:0000259" key="16">
    <source>
        <dbReference type="PROSITE" id="PS50238"/>
    </source>
</evidence>
<dbReference type="InterPro" id="IPR032498">
    <property type="entry name" value="PI3K_P85_iSH2"/>
</dbReference>
<evidence type="ECO:0000256" key="1">
    <source>
        <dbReference type="ARBA" id="ARBA00009442"/>
    </source>
</evidence>
<feature type="domain" description="SH2" evidence="14">
    <location>
        <begin position="713"/>
        <end position="807"/>
    </location>
</feature>
<dbReference type="InterPro" id="IPR036028">
    <property type="entry name" value="SH3-like_dom_sf"/>
</dbReference>
<dbReference type="Gene3D" id="3.30.505.10">
    <property type="entry name" value="SH2 domain"/>
    <property type="match status" value="2"/>
</dbReference>
<feature type="domain" description="Rho-GAP" evidence="16">
    <location>
        <begin position="221"/>
        <end position="410"/>
    </location>
</feature>
<dbReference type="FunFam" id="1.10.287.1490:FF:000001">
    <property type="entry name" value="Putative phosphatidylinositol 3-kinase regulatory subunit alpha"/>
    <property type="match status" value="1"/>
</dbReference>
<keyword evidence="5" id="KW-0597">Phosphoprotein</keyword>
<evidence type="ECO:0000259" key="14">
    <source>
        <dbReference type="PROSITE" id="PS50001"/>
    </source>
</evidence>
<feature type="compositionally biased region" description="Pro residues" evidence="13">
    <location>
        <begin position="116"/>
        <end position="131"/>
    </location>
</feature>
<dbReference type="InterPro" id="IPR008936">
    <property type="entry name" value="Rho_GTPase_activation_prot"/>
</dbReference>
<keyword evidence="3 11" id="KW-0728">SH3 domain</keyword>
<dbReference type="InterPro" id="IPR000198">
    <property type="entry name" value="RhoGAP_dom"/>
</dbReference>
<dbReference type="PROSITE" id="PS50002">
    <property type="entry name" value="SH3"/>
    <property type="match status" value="1"/>
</dbReference>
<dbReference type="AlphaFoldDB" id="A0A0N8K206"/>
<keyword evidence="6" id="KW-0677">Repeat</keyword>
<evidence type="ECO:0000313" key="18">
    <source>
        <dbReference type="Proteomes" id="UP000034805"/>
    </source>
</evidence>
<dbReference type="CDD" id="cd04388">
    <property type="entry name" value="RhoGAP_p85"/>
    <property type="match status" value="1"/>
</dbReference>
<evidence type="ECO:0000256" key="4">
    <source>
        <dbReference type="ARBA" id="ARBA00022468"/>
    </source>
</evidence>
<dbReference type="Pfam" id="PF16454">
    <property type="entry name" value="PI3K_P85_iSH2"/>
    <property type="match status" value="1"/>
</dbReference>
<dbReference type="GO" id="GO:0005942">
    <property type="term" value="C:phosphatidylinositol 3-kinase complex"/>
    <property type="evidence" value="ECO:0007669"/>
    <property type="project" value="TreeGrafter"/>
</dbReference>
<dbReference type="PRINTS" id="PR00678">
    <property type="entry name" value="PI3KINASEP85"/>
</dbReference>
<keyword evidence="7 10" id="KW-0727">SH2 domain</keyword>
<dbReference type="GO" id="GO:0008286">
    <property type="term" value="P:insulin receptor signaling pathway"/>
    <property type="evidence" value="ECO:0007669"/>
    <property type="project" value="TreeGrafter"/>
</dbReference>